<evidence type="ECO:0000259" key="1">
    <source>
        <dbReference type="Pfam" id="PF01796"/>
    </source>
</evidence>
<dbReference type="AlphaFoldDB" id="A0A7L4YND0"/>
<dbReference type="RefSeq" id="WP_159545337.1">
    <property type="nucleotide sequence ID" value="NZ_CP047156.1"/>
</dbReference>
<feature type="domain" description="ChsH2 C-terminal OB-fold" evidence="1">
    <location>
        <begin position="390"/>
        <end position="448"/>
    </location>
</feature>
<sequence>MSDRIGILSYASYLPHWRLRREAISGVLGSGGARGSRAVAGYDQDTTTMAVEAGRVALRGYDGSPAALVFSSSFPAYADKTNATTVHAALNLPSQVRASDACGSVRSAVGALLAGLHQPGGTLVTVADTRTGPAGSPDEAGGGDAAAAFVVGPGDPIAEVLAVGSATSEFLDRWRAPGEPWSQSWEERFGEDVYVGLAEQATERALELAGLRADQVDRWAMTGLSPRAVKRVSRSLELADGVLADDLSSQIGVAAAAHAGLLLADLLDQAQPGEVLALTVLADGADTFVLRAGEQITDHRQPEPVREQAARGDDSLSYADFLTWKGQLQRPAPRRPAPDRAVAPATYRHQDWKYGFVASTCEKCGTRHLPPQRVCLSCHSVDAMRAEPMADARARIATYTIDHLAFSLAPPTVGVVLDLDGGGRFSCELTDCDPEQVRVGQPVQLTFRRISDASGIHNYFWKARPAAEGETA</sequence>
<dbReference type="InterPro" id="IPR022002">
    <property type="entry name" value="ChsH2_Znr"/>
</dbReference>
<proteinExistence type="predicted"/>
<dbReference type="OrthoDB" id="8771453at2"/>
<dbReference type="Pfam" id="PF01796">
    <property type="entry name" value="OB_ChsH2_C"/>
    <property type="match status" value="1"/>
</dbReference>
<dbReference type="EMBL" id="CP047156">
    <property type="protein sequence ID" value="QHC00646.1"/>
    <property type="molecule type" value="Genomic_DNA"/>
</dbReference>
<dbReference type="InterPro" id="IPR052513">
    <property type="entry name" value="Thioester_dehydratase-like"/>
</dbReference>
<gene>
    <name evidence="3" type="ORF">EK0264_10335</name>
</gene>
<dbReference type="InterPro" id="IPR012340">
    <property type="entry name" value="NA-bd_OB-fold"/>
</dbReference>
<protein>
    <submittedName>
        <fullName evidence="3">Hydroxymethylglutaryl-CoA synthase</fullName>
    </submittedName>
</protein>
<accession>A0A7L4YND0</accession>
<evidence type="ECO:0000313" key="4">
    <source>
        <dbReference type="Proteomes" id="UP000463857"/>
    </source>
</evidence>
<name>A0A7L4YND0_9ACTN</name>
<dbReference type="GO" id="GO:0016746">
    <property type="term" value="F:acyltransferase activity"/>
    <property type="evidence" value="ECO:0007669"/>
    <property type="project" value="InterPro"/>
</dbReference>
<dbReference type="Pfam" id="PF12172">
    <property type="entry name" value="zf-ChsH2"/>
    <property type="match status" value="1"/>
</dbReference>
<keyword evidence="4" id="KW-1185">Reference proteome</keyword>
<dbReference type="PANTHER" id="PTHR34075:SF5">
    <property type="entry name" value="BLR3430 PROTEIN"/>
    <property type="match status" value="1"/>
</dbReference>
<feature type="domain" description="ChsH2 rubredoxin-like zinc ribbon" evidence="2">
    <location>
        <begin position="356"/>
        <end position="380"/>
    </location>
</feature>
<dbReference type="InterPro" id="IPR016039">
    <property type="entry name" value="Thiolase-like"/>
</dbReference>
<dbReference type="KEGG" id="eke:EK0264_10335"/>
<dbReference type="PANTHER" id="PTHR34075">
    <property type="entry name" value="BLR3430 PROTEIN"/>
    <property type="match status" value="1"/>
</dbReference>
<organism evidence="3 4">
    <name type="scientific">Epidermidibacterium keratini</name>
    <dbReference type="NCBI Taxonomy" id="1891644"/>
    <lineage>
        <taxon>Bacteria</taxon>
        <taxon>Bacillati</taxon>
        <taxon>Actinomycetota</taxon>
        <taxon>Actinomycetes</taxon>
        <taxon>Sporichthyales</taxon>
        <taxon>Sporichthyaceae</taxon>
        <taxon>Epidermidibacterium</taxon>
    </lineage>
</organism>
<dbReference type="SUPFAM" id="SSF53901">
    <property type="entry name" value="Thiolase-like"/>
    <property type="match status" value="2"/>
</dbReference>
<dbReference type="SUPFAM" id="SSF50249">
    <property type="entry name" value="Nucleic acid-binding proteins"/>
    <property type="match status" value="1"/>
</dbReference>
<reference evidence="3 4" key="1">
    <citation type="journal article" date="2018" name="Int. J. Syst. Evol. Microbiol.">
        <title>Epidermidibacterium keratini gen. nov., sp. nov., a member of the family Sporichthyaceae, isolated from keratin epidermis.</title>
        <authorList>
            <person name="Lee D.G."/>
            <person name="Trujillo M.E."/>
            <person name="Kang S."/>
            <person name="Nam J.J."/>
            <person name="Kim Y.J."/>
        </authorList>
    </citation>
    <scope>NUCLEOTIDE SEQUENCE [LARGE SCALE GENOMIC DNA]</scope>
    <source>
        <strain evidence="3 4">EPI-7</strain>
    </source>
</reference>
<dbReference type="InParanoid" id="A0A7L4YND0"/>
<dbReference type="Proteomes" id="UP000463857">
    <property type="component" value="Chromosome"/>
</dbReference>
<evidence type="ECO:0000259" key="2">
    <source>
        <dbReference type="Pfam" id="PF12172"/>
    </source>
</evidence>
<dbReference type="InterPro" id="IPR002878">
    <property type="entry name" value="ChsH2_C"/>
</dbReference>
<evidence type="ECO:0000313" key="3">
    <source>
        <dbReference type="EMBL" id="QHC00646.1"/>
    </source>
</evidence>
<dbReference type="Gene3D" id="3.40.47.10">
    <property type="match status" value="1"/>
</dbReference>